<dbReference type="Proteomes" id="UP000324748">
    <property type="component" value="Unassembled WGS sequence"/>
</dbReference>
<evidence type="ECO:0000313" key="4">
    <source>
        <dbReference type="Proteomes" id="UP000324748"/>
    </source>
</evidence>
<evidence type="ECO:0000313" key="1">
    <source>
        <dbReference type="EMBL" id="KAA1063766.1"/>
    </source>
</evidence>
<protein>
    <submittedName>
        <fullName evidence="1">Uncharacterized protein</fullName>
    </submittedName>
</protein>
<evidence type="ECO:0000313" key="2">
    <source>
        <dbReference type="EMBL" id="KAA1069979.1"/>
    </source>
</evidence>
<evidence type="ECO:0000313" key="3">
    <source>
        <dbReference type="EMBL" id="KAA1111245.1"/>
    </source>
</evidence>
<reference evidence="4 5" key="1">
    <citation type="submission" date="2019-05" db="EMBL/GenBank/DDBJ databases">
        <title>Emergence of the Ug99 lineage of the wheat stem rust pathogen through somatic hybridization.</title>
        <authorList>
            <person name="Li F."/>
            <person name="Upadhyaya N.M."/>
            <person name="Sperschneider J."/>
            <person name="Matny O."/>
            <person name="Nguyen-Phuc H."/>
            <person name="Mago R."/>
            <person name="Raley C."/>
            <person name="Miller M.E."/>
            <person name="Silverstein K.A.T."/>
            <person name="Henningsen E."/>
            <person name="Hirsch C.D."/>
            <person name="Visser B."/>
            <person name="Pretorius Z.A."/>
            <person name="Steffenson B.J."/>
            <person name="Schwessinger B."/>
            <person name="Dodds P.N."/>
            <person name="Figueroa M."/>
        </authorList>
    </citation>
    <scope>NUCLEOTIDE SEQUENCE [LARGE SCALE GENOMIC DNA]</scope>
    <source>
        <strain evidence="2">21-0</strain>
        <strain evidence="1 5">Ug99</strain>
    </source>
</reference>
<dbReference type="OrthoDB" id="2513458at2759"/>
<dbReference type="EMBL" id="VSWC01000022">
    <property type="protein sequence ID" value="KAA1111245.1"/>
    <property type="molecule type" value="Genomic_DNA"/>
</dbReference>
<sequence length="119" mass="13511">MSQIQGPLDVRITLAPIHIMWLKDQQSMINDILKKYEPAPEDQPSPLSHIDEYEQDRRAWDWHVLISGRVTAAARDMSIPEWAIPNVKAIWDARRNIYGKGPLLFTAPEAIPGQQTGAN</sequence>
<name>A0A5B0LI37_PUCGR</name>
<evidence type="ECO:0000313" key="5">
    <source>
        <dbReference type="Proteomes" id="UP000325313"/>
    </source>
</evidence>
<proteinExistence type="predicted"/>
<dbReference type="AlphaFoldDB" id="A0A5B0LI37"/>
<gene>
    <name evidence="3" type="ORF">PGT21_000375</name>
    <name evidence="2" type="ORF">PGT21_000953</name>
    <name evidence="1" type="ORF">PGTUg99_003954</name>
</gene>
<comment type="caution">
    <text evidence="1">The sequence shown here is derived from an EMBL/GenBank/DDBJ whole genome shotgun (WGS) entry which is preliminary data.</text>
</comment>
<dbReference type="Proteomes" id="UP000325313">
    <property type="component" value="Unassembled WGS sequence"/>
</dbReference>
<organism evidence="1 5">
    <name type="scientific">Puccinia graminis f. sp. tritici</name>
    <dbReference type="NCBI Taxonomy" id="56615"/>
    <lineage>
        <taxon>Eukaryota</taxon>
        <taxon>Fungi</taxon>
        <taxon>Dikarya</taxon>
        <taxon>Basidiomycota</taxon>
        <taxon>Pucciniomycotina</taxon>
        <taxon>Pucciniomycetes</taxon>
        <taxon>Pucciniales</taxon>
        <taxon>Pucciniaceae</taxon>
        <taxon>Puccinia</taxon>
    </lineage>
</organism>
<accession>A0A5B0LI37</accession>
<keyword evidence="4" id="KW-1185">Reference proteome</keyword>
<dbReference type="EMBL" id="VDEP01000525">
    <property type="protein sequence ID" value="KAA1063766.1"/>
    <property type="molecule type" value="Genomic_DNA"/>
</dbReference>
<dbReference type="EMBL" id="VSWC01000173">
    <property type="protein sequence ID" value="KAA1069979.1"/>
    <property type="molecule type" value="Genomic_DNA"/>
</dbReference>